<keyword evidence="5" id="KW-1185">Reference proteome</keyword>
<keyword evidence="1" id="KW-0694">RNA-binding</keyword>
<comment type="caution">
    <text evidence="4">The sequence shown here is derived from an EMBL/GenBank/DDBJ whole genome shotgun (WGS) entry which is preliminary data.</text>
</comment>
<dbReference type="InterPro" id="IPR043502">
    <property type="entry name" value="DNA/RNA_pol_sf"/>
</dbReference>
<dbReference type="SUPFAM" id="SSF53098">
    <property type="entry name" value="Ribonuclease H-like"/>
    <property type="match status" value="1"/>
</dbReference>
<evidence type="ECO:0000259" key="3">
    <source>
        <dbReference type="PROSITE" id="PS50994"/>
    </source>
</evidence>
<dbReference type="PROSITE" id="PS50994">
    <property type="entry name" value="INTEGRASE"/>
    <property type="match status" value="1"/>
</dbReference>
<dbReference type="Pfam" id="PF25597">
    <property type="entry name" value="SH3_retrovirus"/>
    <property type="match status" value="1"/>
</dbReference>
<accession>A0A9W9FJD3</accession>
<feature type="region of interest" description="Disordered" evidence="2">
    <location>
        <begin position="303"/>
        <end position="358"/>
    </location>
</feature>
<dbReference type="GO" id="GO:0005634">
    <property type="term" value="C:nucleus"/>
    <property type="evidence" value="ECO:0007669"/>
    <property type="project" value="UniProtKB-ARBA"/>
</dbReference>
<dbReference type="Pfam" id="PF07727">
    <property type="entry name" value="RVT_2"/>
    <property type="match status" value="1"/>
</dbReference>
<feature type="compositionally biased region" description="Acidic residues" evidence="2">
    <location>
        <begin position="303"/>
        <end position="312"/>
    </location>
</feature>
<dbReference type="PANTHER" id="PTHR11439:SF438">
    <property type="entry name" value="REVERSE TRANSCRIPTASE TY1_COPIA-TYPE DOMAIN-CONTAINING PROTEIN"/>
    <property type="match status" value="1"/>
</dbReference>
<dbReference type="InterPro" id="IPR012337">
    <property type="entry name" value="RNaseH-like_sf"/>
</dbReference>
<dbReference type="EMBL" id="JAPQKH010000004">
    <property type="protein sequence ID" value="KAJ5101017.1"/>
    <property type="molecule type" value="Genomic_DNA"/>
</dbReference>
<dbReference type="Gene3D" id="3.30.420.10">
    <property type="entry name" value="Ribonuclease H-like superfamily/Ribonuclease H"/>
    <property type="match status" value="2"/>
</dbReference>
<dbReference type="Proteomes" id="UP001149165">
    <property type="component" value="Unassembled WGS sequence"/>
</dbReference>
<evidence type="ECO:0000313" key="4">
    <source>
        <dbReference type="EMBL" id="KAJ5101017.1"/>
    </source>
</evidence>
<evidence type="ECO:0000256" key="2">
    <source>
        <dbReference type="SAM" id="MobiDB-lite"/>
    </source>
</evidence>
<dbReference type="InterPro" id="IPR057670">
    <property type="entry name" value="SH3_retrovirus"/>
</dbReference>
<feature type="compositionally biased region" description="Basic and acidic residues" evidence="2">
    <location>
        <begin position="9"/>
        <end position="20"/>
    </location>
</feature>
<feature type="compositionally biased region" description="Polar residues" evidence="2">
    <location>
        <begin position="328"/>
        <end position="353"/>
    </location>
</feature>
<feature type="region of interest" description="Disordered" evidence="2">
    <location>
        <begin position="1"/>
        <end position="20"/>
    </location>
</feature>
<dbReference type="OrthoDB" id="4356562at2759"/>
<gene>
    <name evidence="4" type="ORF">N7456_007069</name>
</gene>
<dbReference type="InterPro" id="IPR001584">
    <property type="entry name" value="Integrase_cat-core"/>
</dbReference>
<sequence>MVEGVRVVGESKEDDKQDNPERCEVCQLTTAKRQISRRPNARKFGRSGSVHFDLIQIDPGYNGHRWITHFYIDGIRLHVAFTHERKNGCQDAVKEFVAYARNQWNFPIKAFRYDNERSAGRTVEDYMAEEGFVVEHSVVGTPEQNSFAERSGGVIITVSRSLIIDSGLPKTLWPEAIQAAVWILNRSPTKMPDGKWIIPYQEALTLASNTPLTPINLANIRIYGCRAYVRKQGIPKADKMQTRAEIGYLVGYKASNIWKIWFPQRAIVQEVRDVTFDENRLFNPEDIAVEQIRNTTEMTDWLAEDSGSETEENPSNQKSQIRRESQGEPLNQSKSAQQSKGKNQQLLSPSLTPTRMFRNEQDPTDQLQDELMAAIPPRAPRDIDGDVDERNIITGSRVRKPKEFSFYTDNSYEDGTLSAFATGLNEARSHTKAHKDELPPAPENWREMMKHPYREGFLEASALELKTLQRKETYQVIQRPNDKSIQILPLRWVFTYKFDSDGFLVKLKARICVRGDLQKITAEEKYSATLAARTARAVLALVAAFDLDTYQFDAVNAFLNSILDEEVITEFPEGYRQPGQCWRLRKALYGLRKSPRLWQREATKILTKLGFQVVQEDLCLFVSDGIIIFFYVDDIIIVNHPSQAEQARELRQQLAHEWELRDIGESAWFLGIRITRDRDRKALWLCQDSYISSMASRYHLTHLRQTATPLPNTLFQEFNGKATPGQIHEFQQKVGSALYVTTITRPDVAKHIAVLAQFLRNPGPEHLDAINRVIAYLYHTRSYAITYRPRQSDEIEAVSFFTDASFADNPDRKSSEGYICMIFGGPVEWRAGKQRTVTTSTTEAELLAISEGAKTIQMWKRLFTAIRFDPEHPLSIKCDNQQTVGLLTKEQPQLRTKLRHVDIHHHWLRQEVQAENITVQWTETNEMIADGLTKLLPRQKHADFVRQLGMEDIENLLD</sequence>
<evidence type="ECO:0000313" key="5">
    <source>
        <dbReference type="Proteomes" id="UP001149165"/>
    </source>
</evidence>
<dbReference type="GO" id="GO:0015074">
    <property type="term" value="P:DNA integration"/>
    <property type="evidence" value="ECO:0007669"/>
    <property type="project" value="InterPro"/>
</dbReference>
<dbReference type="CDD" id="cd09272">
    <property type="entry name" value="RNase_HI_RT_Ty1"/>
    <property type="match status" value="1"/>
</dbReference>
<dbReference type="AlphaFoldDB" id="A0A9W9FJD3"/>
<evidence type="ECO:0000256" key="1">
    <source>
        <dbReference type="ARBA" id="ARBA00022884"/>
    </source>
</evidence>
<dbReference type="GO" id="GO:0003723">
    <property type="term" value="F:RNA binding"/>
    <property type="evidence" value="ECO:0007669"/>
    <property type="project" value="UniProtKB-KW"/>
</dbReference>
<feature type="domain" description="Integrase catalytic" evidence="3">
    <location>
        <begin position="35"/>
        <end position="207"/>
    </location>
</feature>
<name>A0A9W9FJD3_9EURO</name>
<dbReference type="InterPro" id="IPR013103">
    <property type="entry name" value="RVT_2"/>
</dbReference>
<dbReference type="PANTHER" id="PTHR11439">
    <property type="entry name" value="GAG-POL-RELATED RETROTRANSPOSON"/>
    <property type="match status" value="1"/>
</dbReference>
<reference evidence="4" key="2">
    <citation type="journal article" date="2023" name="IMA Fungus">
        <title>Comparative genomic study of the Penicillium genus elucidates a diverse pangenome and 15 lateral gene transfer events.</title>
        <authorList>
            <person name="Petersen C."/>
            <person name="Sorensen T."/>
            <person name="Nielsen M.R."/>
            <person name="Sondergaard T.E."/>
            <person name="Sorensen J.L."/>
            <person name="Fitzpatrick D.A."/>
            <person name="Frisvad J.C."/>
            <person name="Nielsen K.L."/>
        </authorList>
    </citation>
    <scope>NUCLEOTIDE SEQUENCE</scope>
    <source>
        <strain evidence="4">IBT 30069</strain>
    </source>
</reference>
<reference evidence="4" key="1">
    <citation type="submission" date="2022-11" db="EMBL/GenBank/DDBJ databases">
        <authorList>
            <person name="Petersen C."/>
        </authorList>
    </citation>
    <scope>NUCLEOTIDE SEQUENCE</scope>
    <source>
        <strain evidence="4">IBT 30069</strain>
    </source>
</reference>
<organism evidence="4 5">
    <name type="scientific">Penicillium angulare</name>
    <dbReference type="NCBI Taxonomy" id="116970"/>
    <lineage>
        <taxon>Eukaryota</taxon>
        <taxon>Fungi</taxon>
        <taxon>Dikarya</taxon>
        <taxon>Ascomycota</taxon>
        <taxon>Pezizomycotina</taxon>
        <taxon>Eurotiomycetes</taxon>
        <taxon>Eurotiomycetidae</taxon>
        <taxon>Eurotiales</taxon>
        <taxon>Aspergillaceae</taxon>
        <taxon>Penicillium</taxon>
    </lineage>
</organism>
<dbReference type="InterPro" id="IPR036397">
    <property type="entry name" value="RNaseH_sf"/>
</dbReference>
<dbReference type="SUPFAM" id="SSF56672">
    <property type="entry name" value="DNA/RNA polymerases"/>
    <property type="match status" value="1"/>
</dbReference>
<protein>
    <recommendedName>
        <fullName evidence="3">Integrase catalytic domain-containing protein</fullName>
    </recommendedName>
</protein>
<proteinExistence type="predicted"/>